<dbReference type="EMBL" id="JAGGJX010000001">
    <property type="protein sequence ID" value="MBP1854266.1"/>
    <property type="molecule type" value="Genomic_DNA"/>
</dbReference>
<evidence type="ECO:0000313" key="2">
    <source>
        <dbReference type="EMBL" id="MBP1854266.1"/>
    </source>
</evidence>
<evidence type="ECO:0000313" key="3">
    <source>
        <dbReference type="Proteomes" id="UP000767291"/>
    </source>
</evidence>
<dbReference type="InterPro" id="IPR052024">
    <property type="entry name" value="Methanogen_methyltrans"/>
</dbReference>
<feature type="domain" description="Uroporphyrinogen decarboxylase (URO-D)" evidence="1">
    <location>
        <begin position="19"/>
        <end position="355"/>
    </location>
</feature>
<dbReference type="GO" id="GO:0004853">
    <property type="term" value="F:uroporphyrinogen decarboxylase activity"/>
    <property type="evidence" value="ECO:0007669"/>
    <property type="project" value="UniProtKB-EC"/>
</dbReference>
<sequence length="370" mass="41274">MNYEELLIEMEKYKDTMTDMERGLAYFKGEEVDRIPYTLIDHDTAAPLYGYTIGEYRKSMDVQCDIMEKMKIEFDLSGSEVGLGLKSIGEALGSTVVYPENGMDYVSDFVLKDYSILDTMNIIDPYKDGRLPDLIDKIRFLKKHYPEMIIATDVAGPFTTAASIRKPENVLRDVIKDKENLHRLLDFSVKCSLVWVEAVCKELGPVPVNIGDPVGSLSLINVKQFEEFSKPHLKDLIDGIKNITGFTPSIHICGKTKGIWTHLVEIGIKSLSIDNCEDLEEAKLLVGDKLALAGNVPPVEVMRDGTIDDVIEAVKVCLRKGSDNPMGYMLFAGCQVPLGTPRENLHAFAYAAKKYGRGAQRGELCKGLFD</sequence>
<comment type="caution">
    <text evidence="2">The sequence shown here is derived from an EMBL/GenBank/DDBJ whole genome shotgun (WGS) entry which is preliminary data.</text>
</comment>
<evidence type="ECO:0000259" key="1">
    <source>
        <dbReference type="Pfam" id="PF01208"/>
    </source>
</evidence>
<proteinExistence type="predicted"/>
<dbReference type="CDD" id="cd03465">
    <property type="entry name" value="URO-D_like"/>
    <property type="match status" value="1"/>
</dbReference>
<reference evidence="2 3" key="1">
    <citation type="submission" date="2021-03" db="EMBL/GenBank/DDBJ databases">
        <title>Genomic Encyclopedia of Type Strains, Phase IV (KMG-IV): sequencing the most valuable type-strain genomes for metagenomic binning, comparative biology and taxonomic classification.</title>
        <authorList>
            <person name="Goeker M."/>
        </authorList>
    </citation>
    <scope>NUCLEOTIDE SEQUENCE [LARGE SCALE GENOMIC DNA]</scope>
    <source>
        <strain evidence="2 3">DSM 1289</strain>
    </source>
</reference>
<dbReference type="Pfam" id="PF01208">
    <property type="entry name" value="URO-D"/>
    <property type="match status" value="1"/>
</dbReference>
<dbReference type="InterPro" id="IPR038071">
    <property type="entry name" value="UROD/MetE-like_sf"/>
</dbReference>
<dbReference type="EC" id="4.1.1.37" evidence="2"/>
<keyword evidence="2" id="KW-0456">Lyase</keyword>
<dbReference type="Gene3D" id="3.20.20.210">
    <property type="match status" value="1"/>
</dbReference>
<dbReference type="PANTHER" id="PTHR47099">
    <property type="entry name" value="METHYLCOBAMIDE:COM METHYLTRANSFERASE MTBA"/>
    <property type="match status" value="1"/>
</dbReference>
<protein>
    <submittedName>
        <fullName evidence="2">Uroporphyrinogen decarboxylase</fullName>
        <ecNumber evidence="2">4.1.1.37</ecNumber>
    </submittedName>
</protein>
<accession>A0ABS4E8I7</accession>
<dbReference type="InterPro" id="IPR000257">
    <property type="entry name" value="Uroporphyrinogen_deCOase"/>
</dbReference>
<dbReference type="SUPFAM" id="SSF51726">
    <property type="entry name" value="UROD/MetE-like"/>
    <property type="match status" value="1"/>
</dbReference>
<dbReference type="RefSeq" id="WP_209455809.1">
    <property type="nucleotide sequence ID" value="NZ_BAAACS010000017.1"/>
</dbReference>
<gene>
    <name evidence="2" type="ORF">J2Z43_000656</name>
</gene>
<dbReference type="PANTHER" id="PTHR47099:SF1">
    <property type="entry name" value="METHYLCOBAMIDE:COM METHYLTRANSFERASE MTBA"/>
    <property type="match status" value="1"/>
</dbReference>
<organism evidence="2 3">
    <name type="scientific">Metaclostridioides mangenotii</name>
    <dbReference type="NCBI Taxonomy" id="1540"/>
    <lineage>
        <taxon>Bacteria</taxon>
        <taxon>Bacillati</taxon>
        <taxon>Bacillota</taxon>
        <taxon>Clostridia</taxon>
        <taxon>Peptostreptococcales</taxon>
        <taxon>Peptostreptococcaceae</taxon>
        <taxon>Metaclostridioides</taxon>
    </lineage>
</organism>
<keyword evidence="3" id="KW-1185">Reference proteome</keyword>
<name>A0ABS4E8I7_9FIRM</name>
<dbReference type="Proteomes" id="UP000767291">
    <property type="component" value="Unassembled WGS sequence"/>
</dbReference>